<accession>A0A6A1UQ29</accession>
<dbReference type="InterPro" id="IPR017853">
    <property type="entry name" value="GH"/>
</dbReference>
<dbReference type="PROSITE" id="PS51375">
    <property type="entry name" value="PPR"/>
    <property type="match status" value="6"/>
</dbReference>
<evidence type="ECO:0000256" key="5">
    <source>
        <dbReference type="ARBA" id="ARBA00023295"/>
    </source>
</evidence>
<dbReference type="SUPFAM" id="SSF49785">
    <property type="entry name" value="Galactose-binding domain-like"/>
    <property type="match status" value="1"/>
</dbReference>
<feature type="repeat" description="PPR" evidence="6">
    <location>
        <begin position="1355"/>
        <end position="1389"/>
    </location>
</feature>
<dbReference type="OrthoDB" id="408532at2759"/>
<dbReference type="FunFam" id="1.25.40.10:FF:000690">
    <property type="entry name" value="Pentatricopeptide repeat-containing protein"/>
    <property type="match status" value="1"/>
</dbReference>
<dbReference type="EMBL" id="RXIC02000026">
    <property type="protein sequence ID" value="KAB1202266.1"/>
    <property type="molecule type" value="Genomic_DNA"/>
</dbReference>
<reference evidence="11 12" key="1">
    <citation type="journal article" date="2019" name="Plant Biotechnol. J.">
        <title>The red bayberry genome and genetic basis of sex determination.</title>
        <authorList>
            <person name="Jia H.M."/>
            <person name="Jia H.J."/>
            <person name="Cai Q.L."/>
            <person name="Wang Y."/>
            <person name="Zhao H.B."/>
            <person name="Yang W.F."/>
            <person name="Wang G.Y."/>
            <person name="Li Y.H."/>
            <person name="Zhan D.L."/>
            <person name="Shen Y.T."/>
            <person name="Niu Q.F."/>
            <person name="Chang L."/>
            <person name="Qiu J."/>
            <person name="Zhao L."/>
            <person name="Xie H.B."/>
            <person name="Fu W.Y."/>
            <person name="Jin J."/>
            <person name="Li X.W."/>
            <person name="Jiao Y."/>
            <person name="Zhou C.C."/>
            <person name="Tu T."/>
            <person name="Chai C.Y."/>
            <person name="Gao J.L."/>
            <person name="Fan L.J."/>
            <person name="van de Weg E."/>
            <person name="Wang J.Y."/>
            <person name="Gao Z.S."/>
        </authorList>
    </citation>
    <scope>NUCLEOTIDE SEQUENCE [LARGE SCALE GENOMIC DNA]</scope>
    <source>
        <tissue evidence="11">Leaves</tissue>
    </source>
</reference>
<comment type="caution">
    <text evidence="11">The sequence shown here is derived from an EMBL/GenBank/DDBJ whole genome shotgun (WGS) entry which is preliminary data.</text>
</comment>
<evidence type="ECO:0000259" key="9">
    <source>
        <dbReference type="Pfam" id="PF18368"/>
    </source>
</evidence>
<gene>
    <name evidence="11" type="ORF">CJ030_MR8G010100</name>
</gene>
<dbReference type="InterPro" id="IPR013783">
    <property type="entry name" value="Ig-like_fold"/>
</dbReference>
<evidence type="ECO:0000259" key="7">
    <source>
        <dbReference type="Pfam" id="PF00703"/>
    </source>
</evidence>
<keyword evidence="5" id="KW-0326">Glycosidase</keyword>
<dbReference type="Gene3D" id="1.25.40.10">
    <property type="entry name" value="Tetratricopeptide repeat domain"/>
    <property type="match status" value="4"/>
</dbReference>
<dbReference type="Gene3D" id="2.60.40.10">
    <property type="entry name" value="Immunoglobulins"/>
    <property type="match status" value="3"/>
</dbReference>
<dbReference type="InterPro" id="IPR006103">
    <property type="entry name" value="Glyco_hydro_2_cat"/>
</dbReference>
<dbReference type="NCBIfam" id="TIGR00756">
    <property type="entry name" value="PPR"/>
    <property type="match status" value="4"/>
</dbReference>
<feature type="repeat" description="PPR" evidence="6">
    <location>
        <begin position="1526"/>
        <end position="1556"/>
    </location>
</feature>
<keyword evidence="4" id="KW-0378">Hydrolase</keyword>
<dbReference type="Pfam" id="PF00703">
    <property type="entry name" value="Glyco_hydro_2"/>
    <property type="match status" value="1"/>
</dbReference>
<dbReference type="Proteomes" id="UP000516437">
    <property type="component" value="Chromosome 8"/>
</dbReference>
<dbReference type="InterPro" id="IPR054593">
    <property type="entry name" value="Beta-mannosidase-like_N2"/>
</dbReference>
<keyword evidence="3" id="KW-0677">Repeat</keyword>
<dbReference type="FunFam" id="1.25.40.10:FF:000196">
    <property type="entry name" value="Pentatricopeptide repeat-containing protein At4g14850"/>
    <property type="match status" value="1"/>
</dbReference>
<dbReference type="InterPro" id="IPR036156">
    <property type="entry name" value="Beta-gal/glucu_dom_sf"/>
</dbReference>
<dbReference type="InterPro" id="IPR043534">
    <property type="entry name" value="EBDG/EBM"/>
</dbReference>
<evidence type="ECO:0000259" key="10">
    <source>
        <dbReference type="Pfam" id="PF22666"/>
    </source>
</evidence>
<dbReference type="Pfam" id="PF18368">
    <property type="entry name" value="Ig_GlcNase"/>
    <property type="match status" value="1"/>
</dbReference>
<dbReference type="Gene3D" id="3.20.20.80">
    <property type="entry name" value="Glycosidases"/>
    <property type="match status" value="1"/>
</dbReference>
<feature type="domain" description="Glycoside hydrolase family 2 immunoglobulin-like beta-sandwich" evidence="7">
    <location>
        <begin position="218"/>
        <end position="336"/>
    </location>
</feature>
<feature type="repeat" description="PPR" evidence="6">
    <location>
        <begin position="1253"/>
        <end position="1287"/>
    </location>
</feature>
<dbReference type="PROSITE" id="PS00608">
    <property type="entry name" value="GLYCOSYL_HYDROL_F2_2"/>
    <property type="match status" value="1"/>
</dbReference>
<evidence type="ECO:0000256" key="6">
    <source>
        <dbReference type="PROSITE-ProRule" id="PRU00708"/>
    </source>
</evidence>
<feature type="domain" description="Glycoside hydrolase family 2 catalytic" evidence="8">
    <location>
        <begin position="350"/>
        <end position="480"/>
    </location>
</feature>
<dbReference type="InterPro" id="IPR011990">
    <property type="entry name" value="TPR-like_helical_dom_sf"/>
</dbReference>
<name>A0A6A1UQ29_9ROSI</name>
<evidence type="ECO:0000256" key="1">
    <source>
        <dbReference type="ARBA" id="ARBA00006643"/>
    </source>
</evidence>
<dbReference type="InterPro" id="IPR046849">
    <property type="entry name" value="E2_motif"/>
</dbReference>
<dbReference type="Pfam" id="PF20430">
    <property type="entry name" value="Eplus_motif"/>
    <property type="match status" value="1"/>
</dbReference>
<dbReference type="Pfam" id="PF20431">
    <property type="entry name" value="E_motif"/>
    <property type="match status" value="1"/>
</dbReference>
<dbReference type="GO" id="GO:0003729">
    <property type="term" value="F:mRNA binding"/>
    <property type="evidence" value="ECO:0007669"/>
    <property type="project" value="UniProtKB-ARBA"/>
</dbReference>
<feature type="repeat" description="PPR" evidence="6">
    <location>
        <begin position="1456"/>
        <end position="1490"/>
    </location>
</feature>
<sequence>MPEIGKTPLDSGWLAARSTEIHLSGTQLTTTHPPSGPTSPWMNAVVPGTSNSDLIDSVLATLVKNKVIPDPFYGLENETIIDIADSGREYYTFWFFTTFQSTLSGNQHLDLNFRGINYSADLYLNGHKKVLPKGMFRRHSLNVTDILHPNGQNLLAVLVHPPDHPGRIPPDGGQGGDHEIGKDVAAQYVEGWDWMAPIRDRNTGLWDEVSVSITGPVKIIDPHLVSSFFDDYKRVYLHATIELENRSGWVAQCSLNIQVTTELEGNICLLEHLDTQHLSIPAGSRVQYTFPELFFYKPNLWWPNGMGKQSLYNVHITVDVEGYGESDVWTHLFGFRKIESHIDSATGGRLFKVNGQPIFIRGGNWILSDGLLRLSKKRYKTDIKFHADMNLNMIRCWGGGLAERPEFYHYCDVYGLLVWQEFWITGDVDGRGVPVSNPNGPLDHDLFLLCVRDTVKLLRNHPSLALWVGGNEQVPPDDINTALKKDLRLHPHFEVSSNISKSSKDLSPVLKDPSQYLDGTRIYIQGSMWDGFANGKGDFTDGPYEIQNPENFFRNDFYNYGFNPEVGSVGMPVADTIRATMPPEGWQIPLFKKLPNGYTEEVPNPIWEYHKYIPYSKPEKSVNDQIEIYGTAQDLDDFCLKAQLANYIQYRALLEGWTSHMWSKFTGVLIWKTQNPWTGLRGQFYDHLLDQTAGFYGCRCAAEPVHVQLNLATYVIEVVNTTSEELSDIAIEASVWDLEGACPYYKVFEKLLAPPKKTVPIVEMKYPKSKSPKPVYFLLLKLYHMSDSGVLSRNFYWLHLSGGDYKLLEPYRRKQIPLKITSQAFIKGSTYEIEMHVQNTSKSAHSETLTYLNKFMTRQDSGDFDMASMELVQRGTDVKHESFFQRISRGLAKETDGLRVAQVYGTDIGVAFFLHFSVHALKANRKEGDDTRILPVHYSDNYFSLVPGEMMPIKITFEVPPVSNPNKSESSLLFLMGNSGEEEATKNTGSGGSAMARDVCLSFGSFQKGEVQIQHSVSTRQQGKHEEVHFQKKALKSAAHLARKSAALGVRLAGEPSVKLHCGLHLTVRGHFSGLSPYLVPRVVAYVSQKYRPGFRKYMILSASTCSTFTLKPDIQDRCSAYAKTVGVTVPCSWMKSKWVFRKLSSHLPSRASSLRFPFRTQGHQNPVSETSVFVLNHGDISLLLSFCGKERLLHLGSSIHGSIIKKFELFYPESWVHMQSALVVWNSLLSTYSKCGQFSDVVNLFDRMPVKDTVSWNTIVSAFLRNGDFDIGLGLFKRMRECGFYQFDKATLSTILSACDGPEFCNLSKTMHGLVFVSGYMQEITVGNALITSYFKCRCFCSGGRVFYEMLERNVITWTAVISGLAQNDFYEESLNFLLEMRRTSLEPNSLTYLSSLMACSGLQALKEGHQIHGLLWKLGIQSDFCIESALMDMYSKCESIEDAWKIFESATDLDEVTLTVILVGFAQNGFEEEAIQFFVKFVKAGVEVDPDMVSAVLGAFGVDTSFSLGRQIHSLVIKKNFSNNPFVSNGLINMYSKCGDLEDSIKIFSQMPQRNSVSWNSLIAAFARHGNGFKALQIYEEMRLEGIQPTDVTFLSLLHACSHVGLVKRGMELLESMAKDHRLTPRSEHYACVVDMLGRAGLLDEAKSFIEGLPENPGIDVWQALLGACSIHGDSKVGKYAADQLFIAAPESPAPYILLANIYSSEGRWKERARTIKRMKEIAIAKETGMSWIEIEKKVHSFVVGDRMHPQAQNIYEVLAEIFSHLTDEGYVPDKRFILYYMDQDEKG</sequence>
<dbReference type="InterPro" id="IPR041351">
    <property type="entry name" value="Ig_GlcNase"/>
</dbReference>
<dbReference type="PANTHER" id="PTHR43536">
    <property type="entry name" value="MANNOSYLGLYCOPROTEIN ENDO-BETA-MANNOSIDASE"/>
    <property type="match status" value="1"/>
</dbReference>
<feature type="domain" description="Exo-beta-D-glucosaminidase Ig-fold" evidence="9">
    <location>
        <begin position="923"/>
        <end position="958"/>
    </location>
</feature>
<keyword evidence="12" id="KW-1185">Reference proteome</keyword>
<dbReference type="Pfam" id="PF01535">
    <property type="entry name" value="PPR"/>
    <property type="match status" value="4"/>
</dbReference>
<dbReference type="SUPFAM" id="SSF51445">
    <property type="entry name" value="(Trans)glycosidases"/>
    <property type="match status" value="1"/>
</dbReference>
<evidence type="ECO:0000313" key="12">
    <source>
        <dbReference type="Proteomes" id="UP000516437"/>
    </source>
</evidence>
<evidence type="ECO:0000256" key="4">
    <source>
        <dbReference type="ARBA" id="ARBA00022801"/>
    </source>
</evidence>
<comment type="similarity">
    <text evidence="2">Belongs to the glycosyl hydrolase 2 family.</text>
</comment>
<feature type="repeat" description="PPR" evidence="6">
    <location>
        <begin position="1557"/>
        <end position="1591"/>
    </location>
</feature>
<dbReference type="InterPro" id="IPR002885">
    <property type="entry name" value="PPR_rpt"/>
</dbReference>
<dbReference type="InterPro" id="IPR023232">
    <property type="entry name" value="Glyco_hydro_2_AS"/>
</dbReference>
<feature type="domain" description="Beta-mannosidase-like galactose-binding" evidence="10">
    <location>
        <begin position="57"/>
        <end position="206"/>
    </location>
</feature>
<dbReference type="Gene3D" id="2.60.120.260">
    <property type="entry name" value="Galactose-binding domain-like"/>
    <property type="match status" value="1"/>
</dbReference>
<dbReference type="InterPro" id="IPR008979">
    <property type="entry name" value="Galactose-bd-like_sf"/>
</dbReference>
<evidence type="ECO:0000256" key="3">
    <source>
        <dbReference type="ARBA" id="ARBA00022737"/>
    </source>
</evidence>
<dbReference type="Pfam" id="PF13041">
    <property type="entry name" value="PPR_2"/>
    <property type="match status" value="1"/>
</dbReference>
<dbReference type="PANTHER" id="PTHR43536:SF1">
    <property type="entry name" value="MANNOSYLGLYCOPROTEIN ENDO-BETA-MANNOSIDASE"/>
    <property type="match status" value="1"/>
</dbReference>
<dbReference type="Pfam" id="PF22666">
    <property type="entry name" value="Glyco_hydro_2_N2"/>
    <property type="match status" value="1"/>
</dbReference>
<proteinExistence type="inferred from homology"/>
<dbReference type="InterPro" id="IPR006102">
    <property type="entry name" value="Ig-like_GH2"/>
</dbReference>
<dbReference type="SUPFAM" id="SSF49303">
    <property type="entry name" value="beta-Galactosidase/glucuronidase domain"/>
    <property type="match status" value="3"/>
</dbReference>
<evidence type="ECO:0000313" key="11">
    <source>
        <dbReference type="EMBL" id="KAB1202266.1"/>
    </source>
</evidence>
<dbReference type="GO" id="GO:0005975">
    <property type="term" value="P:carbohydrate metabolic process"/>
    <property type="evidence" value="ECO:0007669"/>
    <property type="project" value="InterPro"/>
</dbReference>
<dbReference type="Pfam" id="PF02836">
    <property type="entry name" value="Glyco_hydro_2_C"/>
    <property type="match status" value="1"/>
</dbReference>
<comment type="similarity">
    <text evidence="1">Belongs to the PPR family. PCMP-H subfamily.</text>
</comment>
<dbReference type="InterPro" id="IPR046848">
    <property type="entry name" value="E_motif"/>
</dbReference>
<evidence type="ECO:0000256" key="2">
    <source>
        <dbReference type="ARBA" id="ARBA00007401"/>
    </source>
</evidence>
<protein>
    <submittedName>
        <fullName evidence="11">Mannosylglycoprotein endo-beta-mannosidase</fullName>
    </submittedName>
</protein>
<feature type="repeat" description="PPR" evidence="6">
    <location>
        <begin position="1222"/>
        <end position="1252"/>
    </location>
</feature>
<evidence type="ECO:0000259" key="8">
    <source>
        <dbReference type="Pfam" id="PF02836"/>
    </source>
</evidence>
<dbReference type="GO" id="GO:0004553">
    <property type="term" value="F:hydrolase activity, hydrolyzing O-glycosyl compounds"/>
    <property type="evidence" value="ECO:0007669"/>
    <property type="project" value="InterPro"/>
</dbReference>
<organism evidence="11 12">
    <name type="scientific">Morella rubra</name>
    <name type="common">Chinese bayberry</name>
    <dbReference type="NCBI Taxonomy" id="262757"/>
    <lineage>
        <taxon>Eukaryota</taxon>
        <taxon>Viridiplantae</taxon>
        <taxon>Streptophyta</taxon>
        <taxon>Embryophyta</taxon>
        <taxon>Tracheophyta</taxon>
        <taxon>Spermatophyta</taxon>
        <taxon>Magnoliopsida</taxon>
        <taxon>eudicotyledons</taxon>
        <taxon>Gunneridae</taxon>
        <taxon>Pentapetalae</taxon>
        <taxon>rosids</taxon>
        <taxon>fabids</taxon>
        <taxon>Fagales</taxon>
        <taxon>Myricaceae</taxon>
        <taxon>Morella</taxon>
    </lineage>
</organism>